<keyword evidence="1" id="KW-1133">Transmembrane helix</keyword>
<keyword evidence="1" id="KW-0472">Membrane</keyword>
<name>A0A2S5CX93_LYSSH</name>
<dbReference type="EMBL" id="PGLV01000001">
    <property type="protein sequence ID" value="POZ55434.1"/>
    <property type="molecule type" value="Genomic_DNA"/>
</dbReference>
<sequence length="51" mass="5928">MGFIQLTRALVQYQSSTIGRNSVAKIALFLFWGYFIVYENCHFVSVYFGKI</sequence>
<dbReference type="AlphaFoldDB" id="A0A2S5CX93"/>
<evidence type="ECO:0000313" key="3">
    <source>
        <dbReference type="Proteomes" id="UP000237319"/>
    </source>
</evidence>
<keyword evidence="1" id="KW-0812">Transmembrane</keyword>
<accession>A0A2S5CX93</accession>
<protein>
    <submittedName>
        <fullName evidence="2">Uncharacterized protein</fullName>
    </submittedName>
</protein>
<dbReference type="Proteomes" id="UP000237319">
    <property type="component" value="Unassembled WGS sequence"/>
</dbReference>
<keyword evidence="3" id="KW-1185">Reference proteome</keyword>
<evidence type="ECO:0000256" key="1">
    <source>
        <dbReference type="SAM" id="Phobius"/>
    </source>
</evidence>
<evidence type="ECO:0000313" key="2">
    <source>
        <dbReference type="EMBL" id="POZ55434.1"/>
    </source>
</evidence>
<gene>
    <name evidence="2" type="ORF">LYSIN_00217</name>
</gene>
<reference evidence="2 3" key="1">
    <citation type="submission" date="2017-11" db="EMBL/GenBank/DDBJ databases">
        <title>Genome sequence of Lysinibacillus sphaericus, a lignin-degrading bacteria isolated from municipal solid waste soil.</title>
        <authorList>
            <person name="Persinoti G.F."/>
            <person name="Paixao D.A."/>
            <person name="Bugg T.D."/>
            <person name="Squina F.M."/>
        </authorList>
    </citation>
    <scope>NUCLEOTIDE SEQUENCE [LARGE SCALE GENOMIC DNA]</scope>
    <source>
        <strain evidence="2 3">A1</strain>
    </source>
</reference>
<organism evidence="2 3">
    <name type="scientific">Lysinibacillus sphaericus</name>
    <name type="common">Bacillus sphaericus</name>
    <dbReference type="NCBI Taxonomy" id="1421"/>
    <lineage>
        <taxon>Bacteria</taxon>
        <taxon>Bacillati</taxon>
        <taxon>Bacillota</taxon>
        <taxon>Bacilli</taxon>
        <taxon>Bacillales</taxon>
        <taxon>Bacillaceae</taxon>
        <taxon>Lysinibacillus</taxon>
    </lineage>
</organism>
<proteinExistence type="predicted"/>
<feature type="transmembrane region" description="Helical" evidence="1">
    <location>
        <begin position="26"/>
        <end position="48"/>
    </location>
</feature>
<comment type="caution">
    <text evidence="2">The sequence shown here is derived from an EMBL/GenBank/DDBJ whole genome shotgun (WGS) entry which is preliminary data.</text>
</comment>